<gene>
    <name evidence="6" type="ORF">OCTVUL_1B014252</name>
</gene>
<comment type="similarity">
    <text evidence="2">Belongs to the class I fructose-bisphosphate aldolase family.</text>
</comment>
<accession>A0AA36C2F9</accession>
<protein>
    <recommendedName>
        <fullName evidence="3">fructose-bisphosphate aldolase</fullName>
        <ecNumber evidence="3">4.1.2.13</ecNumber>
    </recommendedName>
</protein>
<dbReference type="InterPro" id="IPR013785">
    <property type="entry name" value="Aldolase_TIM"/>
</dbReference>
<organism evidence="6 7">
    <name type="scientific">Octopus vulgaris</name>
    <name type="common">Common octopus</name>
    <dbReference type="NCBI Taxonomy" id="6645"/>
    <lineage>
        <taxon>Eukaryota</taxon>
        <taxon>Metazoa</taxon>
        <taxon>Spiralia</taxon>
        <taxon>Lophotrochozoa</taxon>
        <taxon>Mollusca</taxon>
        <taxon>Cephalopoda</taxon>
        <taxon>Coleoidea</taxon>
        <taxon>Octopodiformes</taxon>
        <taxon>Octopoda</taxon>
        <taxon>Incirrata</taxon>
        <taxon>Octopodidae</taxon>
        <taxon>Octopus</taxon>
    </lineage>
</organism>
<evidence type="ECO:0000256" key="5">
    <source>
        <dbReference type="ARBA" id="ARBA00023239"/>
    </source>
</evidence>
<evidence type="ECO:0000256" key="3">
    <source>
        <dbReference type="ARBA" id="ARBA00013068"/>
    </source>
</evidence>
<dbReference type="Proteomes" id="UP001162480">
    <property type="component" value="Chromosome 30"/>
</dbReference>
<evidence type="ECO:0000313" key="6">
    <source>
        <dbReference type="EMBL" id="CAI9744299.1"/>
    </source>
</evidence>
<dbReference type="SUPFAM" id="SSF51569">
    <property type="entry name" value="Aldolase"/>
    <property type="match status" value="1"/>
</dbReference>
<dbReference type="Gene3D" id="3.20.20.70">
    <property type="entry name" value="Aldolase class I"/>
    <property type="match status" value="1"/>
</dbReference>
<evidence type="ECO:0000256" key="2">
    <source>
        <dbReference type="ARBA" id="ARBA00010387"/>
    </source>
</evidence>
<dbReference type="EMBL" id="OX597843">
    <property type="protein sequence ID" value="CAI9744299.1"/>
    <property type="molecule type" value="Genomic_DNA"/>
</dbReference>
<evidence type="ECO:0000313" key="7">
    <source>
        <dbReference type="Proteomes" id="UP001162480"/>
    </source>
</evidence>
<sequence length="91" mass="9704">MGEGGVTFLSGGQSEEDATINLNAINTCALLKPWALTFSYGRALQASVLKAWQGKDENVEAAQKELLVRAKANSEAAVVNIPSINIVEKEN</sequence>
<evidence type="ECO:0000256" key="4">
    <source>
        <dbReference type="ARBA" id="ARBA00023152"/>
    </source>
</evidence>
<dbReference type="InterPro" id="IPR000741">
    <property type="entry name" value="FBA_I"/>
</dbReference>
<name>A0AA36C2F9_OCTVU</name>
<keyword evidence="5" id="KW-0456">Lyase</keyword>
<dbReference type="GO" id="GO:0006096">
    <property type="term" value="P:glycolytic process"/>
    <property type="evidence" value="ECO:0007669"/>
    <property type="project" value="UniProtKB-KW"/>
</dbReference>
<dbReference type="GO" id="GO:0004332">
    <property type="term" value="F:fructose-bisphosphate aldolase activity"/>
    <property type="evidence" value="ECO:0007669"/>
    <property type="project" value="UniProtKB-EC"/>
</dbReference>
<dbReference type="PANTHER" id="PTHR11627">
    <property type="entry name" value="FRUCTOSE-BISPHOSPHATE ALDOLASE"/>
    <property type="match status" value="1"/>
</dbReference>
<dbReference type="Pfam" id="PF00274">
    <property type="entry name" value="Glycolytic"/>
    <property type="match status" value="1"/>
</dbReference>
<dbReference type="AlphaFoldDB" id="A0AA36C2F9"/>
<proteinExistence type="inferred from homology"/>
<keyword evidence="4" id="KW-0324">Glycolysis</keyword>
<evidence type="ECO:0000256" key="1">
    <source>
        <dbReference type="ARBA" id="ARBA00004714"/>
    </source>
</evidence>
<dbReference type="EC" id="4.1.2.13" evidence="3"/>
<reference evidence="6" key="1">
    <citation type="submission" date="2023-08" db="EMBL/GenBank/DDBJ databases">
        <authorList>
            <person name="Alioto T."/>
            <person name="Alioto T."/>
            <person name="Gomez Garrido J."/>
        </authorList>
    </citation>
    <scope>NUCLEOTIDE SEQUENCE</scope>
</reference>
<comment type="pathway">
    <text evidence="1">Carbohydrate degradation; glycolysis; D-glyceraldehyde 3-phosphate and glycerone phosphate from D-glucose: step 4/4.</text>
</comment>
<keyword evidence="7" id="KW-1185">Reference proteome</keyword>